<name>A0ABV3DEN8_9ACTN</name>
<dbReference type="EMBL" id="JBEZFP010000023">
    <property type="protein sequence ID" value="MEU8134213.1"/>
    <property type="molecule type" value="Genomic_DNA"/>
</dbReference>
<evidence type="ECO:0000313" key="2">
    <source>
        <dbReference type="EMBL" id="MEU8134213.1"/>
    </source>
</evidence>
<dbReference type="RefSeq" id="WP_358352677.1">
    <property type="nucleotide sequence ID" value="NZ_JBEZFP010000023.1"/>
</dbReference>
<reference evidence="2 3" key="1">
    <citation type="submission" date="2024-06" db="EMBL/GenBank/DDBJ databases">
        <title>The Natural Products Discovery Center: Release of the First 8490 Sequenced Strains for Exploring Actinobacteria Biosynthetic Diversity.</title>
        <authorList>
            <person name="Kalkreuter E."/>
            <person name="Kautsar S.A."/>
            <person name="Yang D."/>
            <person name="Bader C.D."/>
            <person name="Teijaro C.N."/>
            <person name="Fluegel L."/>
            <person name="Davis C.M."/>
            <person name="Simpson J.R."/>
            <person name="Lauterbach L."/>
            <person name="Steele A.D."/>
            <person name="Gui C."/>
            <person name="Meng S."/>
            <person name="Li G."/>
            <person name="Viehrig K."/>
            <person name="Ye F."/>
            <person name="Su P."/>
            <person name="Kiefer A.F."/>
            <person name="Nichols A."/>
            <person name="Cepeda A.J."/>
            <person name="Yan W."/>
            <person name="Fan B."/>
            <person name="Jiang Y."/>
            <person name="Adhikari A."/>
            <person name="Zheng C.-J."/>
            <person name="Schuster L."/>
            <person name="Cowan T.M."/>
            <person name="Smanski M.J."/>
            <person name="Chevrette M.G."/>
            <person name="De Carvalho L.P.S."/>
            <person name="Shen B."/>
        </authorList>
    </citation>
    <scope>NUCLEOTIDE SEQUENCE [LARGE SCALE GENOMIC DNA]</scope>
    <source>
        <strain evidence="2 3">NPDC048946</strain>
    </source>
</reference>
<gene>
    <name evidence="2" type="ORF">AB0C36_11945</name>
</gene>
<feature type="chain" id="PRO_5046829268" evidence="1">
    <location>
        <begin position="21"/>
        <end position="63"/>
    </location>
</feature>
<sequence>MRKRTLAVLSAIAASALAPAAPADTLRRFGGITVHKTSDLSQHWRLSDGAGSSATTTAVSTGG</sequence>
<comment type="caution">
    <text evidence="2">The sequence shown here is derived from an EMBL/GenBank/DDBJ whole genome shotgun (WGS) entry which is preliminary data.</text>
</comment>
<keyword evidence="1" id="KW-0732">Signal</keyword>
<proteinExistence type="predicted"/>
<organism evidence="2 3">
    <name type="scientific">Streptodolium elevatio</name>
    <dbReference type="NCBI Taxonomy" id="3157996"/>
    <lineage>
        <taxon>Bacteria</taxon>
        <taxon>Bacillati</taxon>
        <taxon>Actinomycetota</taxon>
        <taxon>Actinomycetes</taxon>
        <taxon>Kitasatosporales</taxon>
        <taxon>Streptomycetaceae</taxon>
        <taxon>Streptodolium</taxon>
    </lineage>
</organism>
<keyword evidence="3" id="KW-1185">Reference proteome</keyword>
<protein>
    <submittedName>
        <fullName evidence="2">Uncharacterized protein</fullName>
    </submittedName>
</protein>
<evidence type="ECO:0000313" key="3">
    <source>
        <dbReference type="Proteomes" id="UP001551482"/>
    </source>
</evidence>
<feature type="signal peptide" evidence="1">
    <location>
        <begin position="1"/>
        <end position="20"/>
    </location>
</feature>
<evidence type="ECO:0000256" key="1">
    <source>
        <dbReference type="SAM" id="SignalP"/>
    </source>
</evidence>
<dbReference type="Proteomes" id="UP001551482">
    <property type="component" value="Unassembled WGS sequence"/>
</dbReference>
<accession>A0ABV3DEN8</accession>